<comment type="caution">
    <text evidence="1">The sequence shown here is derived from an EMBL/GenBank/DDBJ whole genome shotgun (WGS) entry which is preliminary data.</text>
</comment>
<gene>
    <name evidence="1" type="ORF">CBOVIS_LOCUS9564</name>
</gene>
<organism evidence="1 2">
    <name type="scientific">Caenorhabditis bovis</name>
    <dbReference type="NCBI Taxonomy" id="2654633"/>
    <lineage>
        <taxon>Eukaryota</taxon>
        <taxon>Metazoa</taxon>
        <taxon>Ecdysozoa</taxon>
        <taxon>Nematoda</taxon>
        <taxon>Chromadorea</taxon>
        <taxon>Rhabditida</taxon>
        <taxon>Rhabditina</taxon>
        <taxon>Rhabditomorpha</taxon>
        <taxon>Rhabditoidea</taxon>
        <taxon>Rhabditidae</taxon>
        <taxon>Peloderinae</taxon>
        <taxon>Caenorhabditis</taxon>
    </lineage>
</organism>
<protein>
    <submittedName>
        <fullName evidence="1">Uncharacterized protein</fullName>
    </submittedName>
</protein>
<dbReference type="AlphaFoldDB" id="A0A8S1F6A5"/>
<name>A0A8S1F6A5_9PELO</name>
<evidence type="ECO:0000313" key="1">
    <source>
        <dbReference type="EMBL" id="CAB3407676.1"/>
    </source>
</evidence>
<dbReference type="EMBL" id="CADEPM010000006">
    <property type="protein sequence ID" value="CAB3407676.1"/>
    <property type="molecule type" value="Genomic_DNA"/>
</dbReference>
<accession>A0A8S1F6A5</accession>
<sequence length="626" mass="72649">MSNEEALEKTMVPIEGMLDKRIFFHLVRMPANPFRWRRRTYQEHVLKLDKIFDDSDPKEFFKTIWILMRKKPQVYREAVIYIHHLVQRVDDKQVIVGDDMMPMSDAFRDIYHYKETVIRDKFMDILNQVPKDVSNPHQIPMIRIAIEILFEILTNPELIAKGLHWFVKENASDRAFPDENLTRILAYALLLDYSGLAAEREHENYRMLTVEEFEATSDAPFPKCVQIVNLLRFLEFTFYGSAYKILSVVLPDFLYMSASTKVNFPTFLGYKSLFVMIAEQFGEQIFWESAIEAWNRKGRDFGVEGTTPFYVFVNMTVMLSTILKTFCEPNLYAIRIIEIILDALNTDRGHLDTFIIARAYAQCENYLLKCNESRNQQGISGELLLDSKNAPCRQARCGQQVPLQKWGLATRKTLNCYSWACNMSPKINVEIRLEHFQGVTLLFGCVMNNSSGFLQSRLALDLANLIDPTQFKMHIDRDNTDEVKLRATALNILCAISWSSQNHLHAVDTDVLFGYRKVLGIMTRGALTELEQSGVFRKAAETIWYALENDLCPEARRVLTVELMVLHSRCDTVGSEVEYLIMEKLLENRSKTVSVMRRVNALIRERYPLKRFKKFTLIQGSIDAYL</sequence>
<evidence type="ECO:0000313" key="2">
    <source>
        <dbReference type="Proteomes" id="UP000494206"/>
    </source>
</evidence>
<reference evidence="1 2" key="1">
    <citation type="submission" date="2020-04" db="EMBL/GenBank/DDBJ databases">
        <authorList>
            <person name="Laetsch R D."/>
            <person name="Stevens L."/>
            <person name="Kumar S."/>
            <person name="Blaxter L. M."/>
        </authorList>
    </citation>
    <scope>NUCLEOTIDE SEQUENCE [LARGE SCALE GENOMIC DNA]</scope>
</reference>
<keyword evidence="2" id="KW-1185">Reference proteome</keyword>
<dbReference type="Proteomes" id="UP000494206">
    <property type="component" value="Unassembled WGS sequence"/>
</dbReference>
<proteinExistence type="predicted"/>